<gene>
    <name evidence="3" type="ORF">QNA08_05030</name>
</gene>
<dbReference type="Proteomes" id="UP001321492">
    <property type="component" value="Unassembled WGS sequence"/>
</dbReference>
<comment type="caution">
    <text evidence="3">The sequence shown here is derived from an EMBL/GenBank/DDBJ whole genome shotgun (WGS) entry which is preliminary data.</text>
</comment>
<evidence type="ECO:0000256" key="1">
    <source>
        <dbReference type="SAM" id="MobiDB-lite"/>
    </source>
</evidence>
<name>A0ABT7AE33_9HYPH</name>
<evidence type="ECO:0000313" key="3">
    <source>
        <dbReference type="EMBL" id="MDJ1157598.1"/>
    </source>
</evidence>
<organism evidence="3 4">
    <name type="scientific">Chelatococcus albus</name>
    <dbReference type="NCBI Taxonomy" id="3047466"/>
    <lineage>
        <taxon>Bacteria</taxon>
        <taxon>Pseudomonadati</taxon>
        <taxon>Pseudomonadota</taxon>
        <taxon>Alphaproteobacteria</taxon>
        <taxon>Hyphomicrobiales</taxon>
        <taxon>Chelatococcaceae</taxon>
        <taxon>Chelatococcus</taxon>
    </lineage>
</organism>
<feature type="signal peptide" evidence="2">
    <location>
        <begin position="1"/>
        <end position="18"/>
    </location>
</feature>
<keyword evidence="2" id="KW-0732">Signal</keyword>
<evidence type="ECO:0000256" key="2">
    <source>
        <dbReference type="SAM" id="SignalP"/>
    </source>
</evidence>
<keyword evidence="4" id="KW-1185">Reference proteome</keyword>
<feature type="region of interest" description="Disordered" evidence="1">
    <location>
        <begin position="45"/>
        <end position="88"/>
    </location>
</feature>
<sequence>MKVLLALFLTVVPAAALAQAKPRTLADCEKIEAALAYNACLASFGPRRGERPAPGTMPQAEEGEPGARPARAAAGRQAIPGAVASGKRAGGRSFAVFDVTPAKGAAQGGRPRRETR</sequence>
<feature type="compositionally biased region" description="Low complexity" evidence="1">
    <location>
        <begin position="66"/>
        <end position="78"/>
    </location>
</feature>
<reference evidence="3 4" key="1">
    <citation type="submission" date="2023-05" db="EMBL/GenBank/DDBJ databases">
        <title>Chelatococcus sp. nov., a moderately thermophilic bacterium isolated from hot spring microbial mat.</title>
        <authorList>
            <person name="Hu C.-J."/>
            <person name="Li W.-J."/>
        </authorList>
    </citation>
    <scope>NUCLEOTIDE SEQUENCE [LARGE SCALE GENOMIC DNA]</scope>
    <source>
        <strain evidence="3 4">SYSU G07232</strain>
    </source>
</reference>
<feature type="chain" id="PRO_5045801396" evidence="2">
    <location>
        <begin position="19"/>
        <end position="116"/>
    </location>
</feature>
<evidence type="ECO:0000313" key="4">
    <source>
        <dbReference type="Proteomes" id="UP001321492"/>
    </source>
</evidence>
<protein>
    <submittedName>
        <fullName evidence="3">Uncharacterized protein</fullName>
    </submittedName>
</protein>
<dbReference type="RefSeq" id="WP_283739579.1">
    <property type="nucleotide sequence ID" value="NZ_JASJEV010000002.1"/>
</dbReference>
<accession>A0ABT7AE33</accession>
<proteinExistence type="predicted"/>
<dbReference type="EMBL" id="JASJEV010000002">
    <property type="protein sequence ID" value="MDJ1157598.1"/>
    <property type="molecule type" value="Genomic_DNA"/>
</dbReference>